<comment type="caution">
    <text evidence="1">The sequence shown here is derived from an EMBL/GenBank/DDBJ whole genome shotgun (WGS) entry which is preliminary data.</text>
</comment>
<dbReference type="Proteomes" id="UP000234456">
    <property type="component" value="Unassembled WGS sequence"/>
</dbReference>
<accession>A0A2N4TJX7</accession>
<gene>
    <name evidence="1" type="ORF">C0Q88_25195</name>
</gene>
<name>A0A2N4TJX7_RALPI</name>
<sequence length="128" mass="14832">MEIAVGVVPYSCSSLFSRSFTEKFQHRDTEWPDVQVRIPESISRDRKQCWLPFPHTRKFLQANRDVADIFRQFETGCAIAPLDLRGWMGQFVPHSLFTPWRRSACGKLAGRVERNVALAFDGRQVLYV</sequence>
<evidence type="ECO:0000313" key="2">
    <source>
        <dbReference type="Proteomes" id="UP000234456"/>
    </source>
</evidence>
<proteinExistence type="predicted"/>
<dbReference type="EMBL" id="PKQE01000009">
    <property type="protein sequence ID" value="PLC39995.1"/>
    <property type="molecule type" value="Genomic_DNA"/>
</dbReference>
<organism evidence="1 2">
    <name type="scientific">Ralstonia pickettii</name>
    <name type="common">Burkholderia pickettii</name>
    <dbReference type="NCBI Taxonomy" id="329"/>
    <lineage>
        <taxon>Bacteria</taxon>
        <taxon>Pseudomonadati</taxon>
        <taxon>Pseudomonadota</taxon>
        <taxon>Betaproteobacteria</taxon>
        <taxon>Burkholderiales</taxon>
        <taxon>Burkholderiaceae</taxon>
        <taxon>Ralstonia</taxon>
    </lineage>
</organism>
<protein>
    <submittedName>
        <fullName evidence="1">Uncharacterized protein</fullName>
    </submittedName>
</protein>
<dbReference type="AlphaFoldDB" id="A0A2N4TJX7"/>
<evidence type="ECO:0000313" key="1">
    <source>
        <dbReference type="EMBL" id="PLC39995.1"/>
    </source>
</evidence>
<reference evidence="1 2" key="1">
    <citation type="submission" date="2017-12" db="EMBL/GenBank/DDBJ databases">
        <title>Draft genome sequence of Ralstonia pickettii 52.</title>
        <authorList>
            <person name="Zheng B."/>
        </authorList>
    </citation>
    <scope>NUCLEOTIDE SEQUENCE [LARGE SCALE GENOMIC DNA]</scope>
    <source>
        <strain evidence="1 2">52</strain>
    </source>
</reference>